<feature type="signal peptide" evidence="2">
    <location>
        <begin position="1"/>
        <end position="23"/>
    </location>
</feature>
<keyword evidence="4" id="KW-1185">Reference proteome</keyword>
<proteinExistence type="predicted"/>
<dbReference type="EMBL" id="CP051682">
    <property type="protein sequence ID" value="QJD95921.1"/>
    <property type="molecule type" value="Genomic_DNA"/>
</dbReference>
<reference evidence="3 4" key="1">
    <citation type="submission" date="2020-04" db="EMBL/GenBank/DDBJ databases">
        <title>Genome sequencing of novel species.</title>
        <authorList>
            <person name="Heo J."/>
            <person name="Kim S.-J."/>
            <person name="Kim J.-S."/>
            <person name="Hong S.-B."/>
            <person name="Kwon S.-W."/>
        </authorList>
    </citation>
    <scope>NUCLEOTIDE SEQUENCE [LARGE SCALE GENOMIC DNA]</scope>
    <source>
        <strain evidence="3 4">F39-2</strain>
    </source>
</reference>
<evidence type="ECO:0000313" key="4">
    <source>
        <dbReference type="Proteomes" id="UP000503278"/>
    </source>
</evidence>
<sequence>MKKIILMAALFMSSLIFHQQANAQVRVNLGINIGSQPDWGPVGYDRANYYYMPDIDTYYDVPTHQFVYLQGNRWIHATSLPSRYRNYDLYRSYKVVVNEPNPWNNAANYRNRYANYRGHHDQQIIRDSRDAKYRNHWHGNGHVMQRGPGYPKDNNRRGHGRGY</sequence>
<dbReference type="KEGG" id="mrob:HH214_08555"/>
<feature type="region of interest" description="Disordered" evidence="1">
    <location>
        <begin position="136"/>
        <end position="163"/>
    </location>
</feature>
<dbReference type="AlphaFoldDB" id="A0A7L5DYQ8"/>
<keyword evidence="2" id="KW-0732">Signal</keyword>
<evidence type="ECO:0000256" key="2">
    <source>
        <dbReference type="SAM" id="SignalP"/>
    </source>
</evidence>
<feature type="chain" id="PRO_5029504142" description="DUF3300 domain-containing protein" evidence="2">
    <location>
        <begin position="24"/>
        <end position="163"/>
    </location>
</feature>
<evidence type="ECO:0000256" key="1">
    <source>
        <dbReference type="SAM" id="MobiDB-lite"/>
    </source>
</evidence>
<organism evidence="3 4">
    <name type="scientific">Mucilaginibacter robiniae</name>
    <dbReference type="NCBI Taxonomy" id="2728022"/>
    <lineage>
        <taxon>Bacteria</taxon>
        <taxon>Pseudomonadati</taxon>
        <taxon>Bacteroidota</taxon>
        <taxon>Sphingobacteriia</taxon>
        <taxon>Sphingobacteriales</taxon>
        <taxon>Sphingobacteriaceae</taxon>
        <taxon>Mucilaginibacter</taxon>
    </lineage>
</organism>
<dbReference type="RefSeq" id="WP_169606927.1">
    <property type="nucleotide sequence ID" value="NZ_CP051682.1"/>
</dbReference>
<evidence type="ECO:0000313" key="3">
    <source>
        <dbReference type="EMBL" id="QJD95921.1"/>
    </source>
</evidence>
<evidence type="ECO:0008006" key="5">
    <source>
        <dbReference type="Google" id="ProtNLM"/>
    </source>
</evidence>
<protein>
    <recommendedName>
        <fullName evidence="5">DUF3300 domain-containing protein</fullName>
    </recommendedName>
</protein>
<dbReference type="Proteomes" id="UP000503278">
    <property type="component" value="Chromosome"/>
</dbReference>
<accession>A0A7L5DYQ8</accession>
<name>A0A7L5DYQ8_9SPHI</name>
<gene>
    <name evidence="3" type="ORF">HH214_08555</name>
</gene>